<evidence type="ECO:0000256" key="3">
    <source>
        <dbReference type="SAM" id="Phobius"/>
    </source>
</evidence>
<accession>A0A0B2VXW9</accession>
<keyword evidence="5" id="KW-1185">Reference proteome</keyword>
<evidence type="ECO:0000313" key="4">
    <source>
        <dbReference type="EMBL" id="KHN86192.1"/>
    </source>
</evidence>
<protein>
    <submittedName>
        <fullName evidence="4">Uncharacterized protein</fullName>
    </submittedName>
</protein>
<comment type="caution">
    <text evidence="4">The sequence shown here is derived from an EMBL/GenBank/DDBJ whole genome shotgun (WGS) entry which is preliminary data.</text>
</comment>
<feature type="region of interest" description="Disordered" evidence="2">
    <location>
        <begin position="1"/>
        <end position="32"/>
    </location>
</feature>
<gene>
    <name evidence="4" type="ORF">Tcan_10070</name>
</gene>
<dbReference type="EMBL" id="JPKZ01000640">
    <property type="protein sequence ID" value="KHN86192.1"/>
    <property type="molecule type" value="Genomic_DNA"/>
</dbReference>
<feature type="coiled-coil region" evidence="1">
    <location>
        <begin position="101"/>
        <end position="128"/>
    </location>
</feature>
<dbReference type="OMA" id="YWIGVER"/>
<feature type="transmembrane region" description="Helical" evidence="3">
    <location>
        <begin position="149"/>
        <end position="171"/>
    </location>
</feature>
<name>A0A0B2VXW9_TOXCA</name>
<keyword evidence="3" id="KW-0812">Transmembrane</keyword>
<evidence type="ECO:0000256" key="1">
    <source>
        <dbReference type="SAM" id="Coils"/>
    </source>
</evidence>
<sequence length="464" mass="54291">MAFIFQKNQREVNPAERSGDRTDKSLGPARYDSMVDSIKGAFTSRFRRQRPFAAEDTLPEHSLAGMSEGQETHLETGIAHTETEEGTDVHTALLRTEGTTAAEEEEARAEEEERKRKMRLLRLRTEEEEENVDVDLYHFRRQWTYRPRYSIVLFKLFLSSFCVLLNIFHLLHAFNVFPPTLTVFSLHHASYQEAVDISRTHLKQMLRDRVGIVARWSKYGDEHDNEEYDGCFVLINNNVWSEWAPEKEEDMHKCGEHLYTRYRMLRIFLSPTIGEHTIVRCPHTIEYRWQWSKACCPQNMPSLEHLQNLANGDSKDMICTQKERSTVNASMLPHICHDGTQLWSPLPQIIALRNSFIYTKPTVVRSYELQHKIVLQNYWIGVTWQYNHWLVDGKPREIDLLSRNCGNHCFNMTLLLSNDSLTKFSHLTTKFTVCVKHGRWKLIEEESSEECVAICAKRIKSRHS</sequence>
<keyword evidence="1" id="KW-0175">Coiled coil</keyword>
<evidence type="ECO:0000256" key="2">
    <source>
        <dbReference type="SAM" id="MobiDB-lite"/>
    </source>
</evidence>
<keyword evidence="3" id="KW-1133">Transmembrane helix</keyword>
<proteinExistence type="predicted"/>
<feature type="compositionally biased region" description="Basic and acidic residues" evidence="2">
    <location>
        <begin position="8"/>
        <end position="24"/>
    </location>
</feature>
<reference evidence="4 5" key="1">
    <citation type="submission" date="2014-11" db="EMBL/GenBank/DDBJ databases">
        <title>Genetic blueprint of the zoonotic pathogen Toxocara canis.</title>
        <authorList>
            <person name="Zhu X.-Q."/>
            <person name="Korhonen P.K."/>
            <person name="Cai H."/>
            <person name="Young N.D."/>
            <person name="Nejsum P."/>
            <person name="von Samson-Himmelstjerna G."/>
            <person name="Boag P.R."/>
            <person name="Tan P."/>
            <person name="Li Q."/>
            <person name="Min J."/>
            <person name="Yang Y."/>
            <person name="Wang X."/>
            <person name="Fang X."/>
            <person name="Hall R.S."/>
            <person name="Hofmann A."/>
            <person name="Sternberg P.W."/>
            <person name="Jex A.R."/>
            <person name="Gasser R.B."/>
        </authorList>
    </citation>
    <scope>NUCLEOTIDE SEQUENCE [LARGE SCALE GENOMIC DNA]</scope>
    <source>
        <strain evidence="4">PN_DK_2014</strain>
    </source>
</reference>
<dbReference type="Proteomes" id="UP000031036">
    <property type="component" value="Unassembled WGS sequence"/>
</dbReference>
<evidence type="ECO:0000313" key="5">
    <source>
        <dbReference type="Proteomes" id="UP000031036"/>
    </source>
</evidence>
<dbReference type="OrthoDB" id="5846016at2759"/>
<organism evidence="4 5">
    <name type="scientific">Toxocara canis</name>
    <name type="common">Canine roundworm</name>
    <dbReference type="NCBI Taxonomy" id="6265"/>
    <lineage>
        <taxon>Eukaryota</taxon>
        <taxon>Metazoa</taxon>
        <taxon>Ecdysozoa</taxon>
        <taxon>Nematoda</taxon>
        <taxon>Chromadorea</taxon>
        <taxon>Rhabditida</taxon>
        <taxon>Spirurina</taxon>
        <taxon>Ascaridomorpha</taxon>
        <taxon>Ascaridoidea</taxon>
        <taxon>Toxocaridae</taxon>
        <taxon>Toxocara</taxon>
    </lineage>
</organism>
<keyword evidence="3" id="KW-0472">Membrane</keyword>
<dbReference type="AlphaFoldDB" id="A0A0B2VXW9"/>